<proteinExistence type="predicted"/>
<gene>
    <name evidence="1" type="ORF">BWD09_13510</name>
</gene>
<protein>
    <recommendedName>
        <fullName evidence="3">Sugar-binding protein</fullName>
    </recommendedName>
</protein>
<evidence type="ECO:0000313" key="2">
    <source>
        <dbReference type="Proteomes" id="UP000193118"/>
    </source>
</evidence>
<reference evidence="2" key="1">
    <citation type="submission" date="2017-01" db="EMBL/GenBank/DDBJ databases">
        <authorList>
            <person name="Wolfgang W.J."/>
            <person name="Cole J."/>
            <person name="Wroblewski D."/>
            <person name="Mcginnis J."/>
            <person name="Musser K.A."/>
        </authorList>
    </citation>
    <scope>NUCLEOTIDE SEQUENCE [LARGE SCALE GENOMIC DNA]</scope>
    <source>
        <strain evidence="2">DSM 19151</strain>
    </source>
</reference>
<dbReference type="Gene3D" id="2.180.10.10">
    <property type="entry name" value="RHS repeat-associated core"/>
    <property type="match status" value="1"/>
</dbReference>
<dbReference type="EMBL" id="MTBO01000120">
    <property type="protein sequence ID" value="OSI13057.1"/>
    <property type="molecule type" value="Genomic_DNA"/>
</dbReference>
<evidence type="ECO:0008006" key="3">
    <source>
        <dbReference type="Google" id="ProtNLM"/>
    </source>
</evidence>
<dbReference type="STRING" id="194197.BWD09_13510"/>
<evidence type="ECO:0000313" key="1">
    <source>
        <dbReference type="EMBL" id="OSI13057.1"/>
    </source>
</evidence>
<organism evidence="1 2">
    <name type="scientific">Neisseria dentiae</name>
    <dbReference type="NCBI Taxonomy" id="194197"/>
    <lineage>
        <taxon>Bacteria</taxon>
        <taxon>Pseudomonadati</taxon>
        <taxon>Pseudomonadota</taxon>
        <taxon>Betaproteobacteria</taxon>
        <taxon>Neisseriales</taxon>
        <taxon>Neisseriaceae</taxon>
        <taxon>Neisseria</taxon>
    </lineage>
</organism>
<keyword evidence="2" id="KW-1185">Reference proteome</keyword>
<comment type="caution">
    <text evidence="1">The sequence shown here is derived from an EMBL/GenBank/DDBJ whole genome shotgun (WGS) entry which is preliminary data.</text>
</comment>
<dbReference type="Proteomes" id="UP000193118">
    <property type="component" value="Unassembled WGS sequence"/>
</dbReference>
<name>A0A1X3D0K1_9NEIS</name>
<feature type="non-terminal residue" evidence="1">
    <location>
        <position position="102"/>
    </location>
</feature>
<sequence length="102" mass="11907">MSEHLSDRHHIGRLNGRNIGKGNRLEAYNGIEYTYDALGNMIYRQLPNGESQLFQYDTETQLVLVEIKKPKGNTEIWEYAYDPFGRRLSKERKDKLAWTSTA</sequence>
<accession>A0A1X3D0K1</accession>
<dbReference type="AlphaFoldDB" id="A0A1X3D0K1"/>